<keyword evidence="2" id="KW-1185">Reference proteome</keyword>
<comment type="caution">
    <text evidence="1">The sequence shown here is derived from an EMBL/GenBank/DDBJ whole genome shotgun (WGS) entry which is preliminary data.</text>
</comment>
<dbReference type="Proteomes" id="UP001620597">
    <property type="component" value="Unassembled WGS sequence"/>
</dbReference>
<reference evidence="1 2" key="1">
    <citation type="submission" date="2024-03" db="EMBL/GenBank/DDBJ databases">
        <title>High-quality draft genome sequence of Oceanobacter sp. wDCs-4.</title>
        <authorList>
            <person name="Dong C."/>
        </authorList>
    </citation>
    <scope>NUCLEOTIDE SEQUENCE [LARGE SCALE GENOMIC DNA]</scope>
    <source>
        <strain evidence="2">wDCs-4</strain>
    </source>
</reference>
<sequence>MRKEDIQKEILDLSIAQWNQSFGGTSALDICDKISVSNEEVMREMESLCKDKKGTINANVELYAIRIDPENPKFEIPKESTTTHVFFPSKELLEDHFYGSKLVREGFPEYKNRLHCGAHQLELVMFSEEVLSRYFDHPEWYEIDDSLSGGHIWTKSEAPENRYLYVRHGKRKLDNGLSAVTAIFKDLYAMSPEEQRHWHAYELNEASFDSDDPNFARFVARTYDGAWVDFPKPLQEVLNRIAEINQLFGEELLFKKYQNDHFRPPVENTRKSYYDSCSELYKLIGPDSLNQKLIKNILRKEFSTTDGELIHKESKRPLSTIQLLELLEEKMGVDGVISSQIRLIGKDRMEADHKITSSAVEELNFTEEFISLCQKFSHAANQFKHTLQQHALT</sequence>
<protein>
    <submittedName>
        <fullName evidence="1">Uncharacterized protein</fullName>
    </submittedName>
</protein>
<accession>A0ABW8NCW0</accession>
<organism evidence="1 2">
    <name type="scientific">Oceanobacter antarcticus</name>
    <dbReference type="NCBI Taxonomy" id="3133425"/>
    <lineage>
        <taxon>Bacteria</taxon>
        <taxon>Pseudomonadati</taxon>
        <taxon>Pseudomonadota</taxon>
        <taxon>Gammaproteobacteria</taxon>
        <taxon>Oceanospirillales</taxon>
        <taxon>Oceanospirillaceae</taxon>
        <taxon>Oceanobacter</taxon>
    </lineage>
</organism>
<dbReference type="RefSeq" id="WP_416204383.1">
    <property type="nucleotide sequence ID" value="NZ_JBBKTX010000001.1"/>
</dbReference>
<name>A0ABW8NCW0_9GAMM</name>
<proteinExistence type="predicted"/>
<evidence type="ECO:0000313" key="2">
    <source>
        <dbReference type="Proteomes" id="UP001620597"/>
    </source>
</evidence>
<evidence type="ECO:0000313" key="1">
    <source>
        <dbReference type="EMBL" id="MFK4750793.1"/>
    </source>
</evidence>
<gene>
    <name evidence="1" type="ORF">WG929_00080</name>
</gene>
<dbReference type="EMBL" id="JBBKTX010000001">
    <property type="protein sequence ID" value="MFK4750793.1"/>
    <property type="molecule type" value="Genomic_DNA"/>
</dbReference>